<sequence>MELIDLEFSAHEMRTMADQVVARCVEHITTLPRQPLYGVHDAEALCERMRESSPDSGTPLTALLDDLFTTYIPQSFNTPSPGYLAYIPGGGLFPAALADFIADTTNRYTGIWQAAPALVQLEANALEWLREWMGFPIGTRGVFTTGGSMATFNAVLCARERHLGVDIRRGVLYTSDQAHHCVIKSAKLAGIMPDRVRSIPCDAQFHVAVDALREAIAQDRRDGLLPFMVVSNAGTTNTGAVDPLDAVADLCVAEQLWHHVDGAYGAFFQLCDDTRAVLRGIERADSLTLDPHKGMFMPYGTGALLVRDGAALRAAHGATADYLPDMPSASEFYDPSQHGPDLSRGFPGLRMWLTIKLYGADAFRAAINEKRALALDAAARVAQLPHVVLDAPPELSLFPFHLTWPNATLAQEDAATRELMAAVSQRGRVMISGAVAGGRYVGRVCVLSFRTHAAQIDHLVEDMDAAISEVVAKHRTLSQ</sequence>
<keyword evidence="9" id="KW-1185">Reference proteome</keyword>
<dbReference type="GO" id="GO:0008483">
    <property type="term" value="F:transaminase activity"/>
    <property type="evidence" value="ECO:0007669"/>
    <property type="project" value="UniProtKB-KW"/>
</dbReference>
<dbReference type="PANTHER" id="PTHR11999">
    <property type="entry name" value="GROUP II PYRIDOXAL-5-PHOSPHATE DECARBOXYLASE"/>
    <property type="match status" value="1"/>
</dbReference>
<comment type="similarity">
    <text evidence="2 7">Belongs to the group II decarboxylase family.</text>
</comment>
<evidence type="ECO:0000256" key="5">
    <source>
        <dbReference type="ARBA" id="ARBA00023239"/>
    </source>
</evidence>
<proteinExistence type="inferred from homology"/>
<dbReference type="InterPro" id="IPR015421">
    <property type="entry name" value="PyrdxlP-dep_Trfase_major"/>
</dbReference>
<dbReference type="InterPro" id="IPR010977">
    <property type="entry name" value="Aromatic_deC"/>
</dbReference>
<accession>A0A6M4IY16</accession>
<dbReference type="InterPro" id="IPR015422">
    <property type="entry name" value="PyrdxlP-dep_Trfase_small"/>
</dbReference>
<dbReference type="Gene3D" id="3.90.1150.10">
    <property type="entry name" value="Aspartate Aminotransferase, domain 1"/>
    <property type="match status" value="1"/>
</dbReference>
<keyword evidence="5 7" id="KW-0456">Lyase</keyword>
<dbReference type="Gene3D" id="3.40.640.10">
    <property type="entry name" value="Type I PLP-dependent aspartate aminotransferase-like (Major domain)"/>
    <property type="match status" value="1"/>
</dbReference>
<dbReference type="PANTHER" id="PTHR11999:SF70">
    <property type="entry name" value="MIP05841P"/>
    <property type="match status" value="1"/>
</dbReference>
<comment type="cofactor">
    <cofactor evidence="1 6 7">
        <name>pyridoxal 5'-phosphate</name>
        <dbReference type="ChEBI" id="CHEBI:597326"/>
    </cofactor>
</comment>
<dbReference type="Pfam" id="PF00282">
    <property type="entry name" value="Pyridoxal_deC"/>
    <property type="match status" value="1"/>
</dbReference>
<dbReference type="GO" id="GO:0030170">
    <property type="term" value="F:pyridoxal phosphate binding"/>
    <property type="evidence" value="ECO:0007669"/>
    <property type="project" value="InterPro"/>
</dbReference>
<keyword evidence="4 6" id="KW-0663">Pyridoxal phosphate</keyword>
<evidence type="ECO:0000313" key="9">
    <source>
        <dbReference type="Proteomes" id="UP000500938"/>
    </source>
</evidence>
<evidence type="ECO:0000256" key="7">
    <source>
        <dbReference type="RuleBase" id="RU000382"/>
    </source>
</evidence>
<reference evidence="8 9" key="1">
    <citation type="submission" date="2020-05" db="EMBL/GenBank/DDBJ databases">
        <title>Complete genome sequence of Gemmatimonas greenlandica TET16.</title>
        <authorList>
            <person name="Zeng Y."/>
        </authorList>
    </citation>
    <scope>NUCLEOTIDE SEQUENCE [LARGE SCALE GENOMIC DNA]</scope>
    <source>
        <strain evidence="8 9">TET16</strain>
    </source>
</reference>
<protein>
    <submittedName>
        <fullName evidence="8">Aminotransferase class V-fold PLP-dependent enzyme</fullName>
    </submittedName>
</protein>
<evidence type="ECO:0000256" key="6">
    <source>
        <dbReference type="PIRSR" id="PIRSR602129-50"/>
    </source>
</evidence>
<organism evidence="8 9">
    <name type="scientific">Gemmatimonas groenlandica</name>
    <dbReference type="NCBI Taxonomy" id="2732249"/>
    <lineage>
        <taxon>Bacteria</taxon>
        <taxon>Pseudomonadati</taxon>
        <taxon>Gemmatimonadota</taxon>
        <taxon>Gemmatimonadia</taxon>
        <taxon>Gemmatimonadales</taxon>
        <taxon>Gemmatimonadaceae</taxon>
        <taxon>Gemmatimonas</taxon>
    </lineage>
</organism>
<gene>
    <name evidence="8" type="ORF">HKW67_17145</name>
</gene>
<dbReference type="InterPro" id="IPR002129">
    <property type="entry name" value="PyrdxlP-dep_de-COase"/>
</dbReference>
<dbReference type="GO" id="GO:0016831">
    <property type="term" value="F:carboxy-lyase activity"/>
    <property type="evidence" value="ECO:0007669"/>
    <property type="project" value="UniProtKB-KW"/>
</dbReference>
<dbReference type="GO" id="GO:0006520">
    <property type="term" value="P:amino acid metabolic process"/>
    <property type="evidence" value="ECO:0007669"/>
    <property type="project" value="InterPro"/>
</dbReference>
<dbReference type="Proteomes" id="UP000500938">
    <property type="component" value="Chromosome"/>
</dbReference>
<evidence type="ECO:0000256" key="3">
    <source>
        <dbReference type="ARBA" id="ARBA00022793"/>
    </source>
</evidence>
<keyword evidence="3" id="KW-0210">Decarboxylase</keyword>
<dbReference type="GO" id="GO:0019752">
    <property type="term" value="P:carboxylic acid metabolic process"/>
    <property type="evidence" value="ECO:0007669"/>
    <property type="project" value="InterPro"/>
</dbReference>
<dbReference type="InterPro" id="IPR015424">
    <property type="entry name" value="PyrdxlP-dep_Trfase"/>
</dbReference>
<dbReference type="RefSeq" id="WP_171226554.1">
    <property type="nucleotide sequence ID" value="NZ_CP053085.1"/>
</dbReference>
<dbReference type="EMBL" id="CP053085">
    <property type="protein sequence ID" value="QJR37121.1"/>
    <property type="molecule type" value="Genomic_DNA"/>
</dbReference>
<dbReference type="SUPFAM" id="SSF53383">
    <property type="entry name" value="PLP-dependent transferases"/>
    <property type="match status" value="1"/>
</dbReference>
<evidence type="ECO:0000256" key="2">
    <source>
        <dbReference type="ARBA" id="ARBA00009533"/>
    </source>
</evidence>
<evidence type="ECO:0000313" key="8">
    <source>
        <dbReference type="EMBL" id="QJR37121.1"/>
    </source>
</evidence>
<evidence type="ECO:0000256" key="4">
    <source>
        <dbReference type="ARBA" id="ARBA00022898"/>
    </source>
</evidence>
<dbReference type="Gene3D" id="3.90.1150.170">
    <property type="match status" value="1"/>
</dbReference>
<evidence type="ECO:0000256" key="1">
    <source>
        <dbReference type="ARBA" id="ARBA00001933"/>
    </source>
</evidence>
<dbReference type="PRINTS" id="PR00800">
    <property type="entry name" value="YHDCRBOXLASE"/>
</dbReference>
<dbReference type="GO" id="GO:0005737">
    <property type="term" value="C:cytoplasm"/>
    <property type="evidence" value="ECO:0007669"/>
    <property type="project" value="TreeGrafter"/>
</dbReference>
<dbReference type="AlphaFoldDB" id="A0A6M4IY16"/>
<dbReference type="KEGG" id="ggr:HKW67_17145"/>
<keyword evidence="8" id="KW-0032">Aminotransferase</keyword>
<keyword evidence="8" id="KW-0808">Transferase</keyword>
<name>A0A6M4IY16_9BACT</name>
<feature type="modified residue" description="N6-(pyridoxal phosphate)lysine" evidence="6">
    <location>
        <position position="293"/>
    </location>
</feature>